<dbReference type="Gene3D" id="3.40.50.1820">
    <property type="entry name" value="alpha/beta hydrolase"/>
    <property type="match status" value="1"/>
</dbReference>
<dbReference type="AlphaFoldDB" id="A0A6B8VVU4"/>
<dbReference type="InterPro" id="IPR029058">
    <property type="entry name" value="AB_hydrolase_fold"/>
</dbReference>
<proteinExistence type="predicted"/>
<dbReference type="GO" id="GO:0016787">
    <property type="term" value="F:hydrolase activity"/>
    <property type="evidence" value="ECO:0007669"/>
    <property type="project" value="UniProtKB-KW"/>
</dbReference>
<feature type="domain" description="AB hydrolase-1" evidence="1">
    <location>
        <begin position="8"/>
        <end position="220"/>
    </location>
</feature>
<sequence length="233" mass="25431">MSPTRQSILFISGAGLPTWIWDQVRELLSSDNPSAVATRPVLPQATLRSYARTALANAPAEAFTVVAHSSGGVVAAELLHLAPKRVKGVLEISAVVPHAGNSYLSALPFPNRLVLSALMRFSGTGPPDAVIRKTLAGHLDPETTTRLLADFEPESQHYYRDVVRNFSYPDHLGYVFTTEDREVSPKLQRGFLQNLIRVNYTASLATGHLPMLEDPQGTAQTVRAFFRAWPGTA</sequence>
<accession>A0A6B8VVU4</accession>
<dbReference type="EMBL" id="CP046455">
    <property type="protein sequence ID" value="QGU08263.1"/>
    <property type="molecule type" value="Genomic_DNA"/>
</dbReference>
<dbReference type="KEGG" id="cok:COCCU_11810"/>
<dbReference type="InterPro" id="IPR000073">
    <property type="entry name" value="AB_hydrolase_1"/>
</dbReference>
<protein>
    <submittedName>
        <fullName evidence="2">Alpha/beta hydrolase family protein</fullName>
    </submittedName>
</protein>
<dbReference type="InterPro" id="IPR052897">
    <property type="entry name" value="Sec-Metab_Biosynth_Hydrolase"/>
</dbReference>
<dbReference type="Proteomes" id="UP000424462">
    <property type="component" value="Chromosome"/>
</dbReference>
<name>A0A6B8VVU4_9CORY</name>
<organism evidence="2 3">
    <name type="scientific">Corynebacterium occultum</name>
    <dbReference type="NCBI Taxonomy" id="2675219"/>
    <lineage>
        <taxon>Bacteria</taxon>
        <taxon>Bacillati</taxon>
        <taxon>Actinomycetota</taxon>
        <taxon>Actinomycetes</taxon>
        <taxon>Mycobacteriales</taxon>
        <taxon>Corynebacteriaceae</taxon>
        <taxon>Corynebacterium</taxon>
    </lineage>
</organism>
<evidence type="ECO:0000259" key="1">
    <source>
        <dbReference type="Pfam" id="PF12697"/>
    </source>
</evidence>
<reference evidence="2 3" key="1">
    <citation type="submission" date="2019-11" db="EMBL/GenBank/DDBJ databases">
        <title>Complete genome sequence of Corynebacterium kalinowskii 1959, a novel Corynebacterium species isolated from soil of a small paddock in Vilsendorf, Germany.</title>
        <authorList>
            <person name="Schaffert L."/>
            <person name="Ruwe M."/>
            <person name="Milse J."/>
            <person name="Hanuschka K."/>
            <person name="Ortseifen V."/>
            <person name="Droste J."/>
            <person name="Brandt D."/>
            <person name="Schlueter L."/>
            <person name="Kutter Y."/>
            <person name="Vinke S."/>
            <person name="Viehoefer P."/>
            <person name="Jacob L."/>
            <person name="Luebke N.-C."/>
            <person name="Schulte-Berndt E."/>
            <person name="Hain C."/>
            <person name="Linder M."/>
            <person name="Schmidt P."/>
            <person name="Wollenschlaeger L."/>
            <person name="Luttermann T."/>
            <person name="Thieme E."/>
            <person name="Hassa J."/>
            <person name="Haak M."/>
            <person name="Wittchen M."/>
            <person name="Mentz A."/>
            <person name="Persicke M."/>
            <person name="Busche T."/>
            <person name="Ruckert C."/>
        </authorList>
    </citation>
    <scope>NUCLEOTIDE SEQUENCE [LARGE SCALE GENOMIC DNA]</scope>
    <source>
        <strain evidence="2 3">2039</strain>
    </source>
</reference>
<dbReference type="RefSeq" id="WP_156231683.1">
    <property type="nucleotide sequence ID" value="NZ_CP046455.1"/>
</dbReference>
<dbReference type="Pfam" id="PF12697">
    <property type="entry name" value="Abhydrolase_6"/>
    <property type="match status" value="1"/>
</dbReference>
<keyword evidence="2" id="KW-0378">Hydrolase</keyword>
<evidence type="ECO:0000313" key="3">
    <source>
        <dbReference type="Proteomes" id="UP000424462"/>
    </source>
</evidence>
<gene>
    <name evidence="2" type="ORF">COCCU_11810</name>
</gene>
<dbReference type="PANTHER" id="PTHR37017">
    <property type="entry name" value="AB HYDROLASE-1 DOMAIN-CONTAINING PROTEIN-RELATED"/>
    <property type="match status" value="1"/>
</dbReference>
<evidence type="ECO:0000313" key="2">
    <source>
        <dbReference type="EMBL" id="QGU08263.1"/>
    </source>
</evidence>
<dbReference type="SUPFAM" id="SSF53474">
    <property type="entry name" value="alpha/beta-Hydrolases"/>
    <property type="match status" value="1"/>
</dbReference>
<dbReference type="PANTHER" id="PTHR37017:SF11">
    <property type="entry name" value="ESTERASE_LIPASE_THIOESTERASE DOMAIN-CONTAINING PROTEIN"/>
    <property type="match status" value="1"/>
</dbReference>
<keyword evidence="3" id="KW-1185">Reference proteome</keyword>